<dbReference type="Proteomes" id="UP000887578">
    <property type="component" value="Unplaced"/>
</dbReference>
<sequence length="107" mass="12272">MPLNILGLDSLKYLELATIIQPILSKIFPSPLDFLNHIRAPNFSVGDISRFVFANLNERKIVQSENVFIREIKNFKFEQKSFNTDACVEVAVTELGDAEKFAFFLKF</sequence>
<dbReference type="WBParaSite" id="PDA_v2.g6435.t1">
    <property type="protein sequence ID" value="PDA_v2.g6435.t1"/>
    <property type="gene ID" value="PDA_v2.g6435"/>
</dbReference>
<accession>A0A914R4R9</accession>
<evidence type="ECO:0000313" key="1">
    <source>
        <dbReference type="Proteomes" id="UP000887578"/>
    </source>
</evidence>
<organism evidence="1 2">
    <name type="scientific">Panagrolaimus davidi</name>
    <dbReference type="NCBI Taxonomy" id="227884"/>
    <lineage>
        <taxon>Eukaryota</taxon>
        <taxon>Metazoa</taxon>
        <taxon>Ecdysozoa</taxon>
        <taxon>Nematoda</taxon>
        <taxon>Chromadorea</taxon>
        <taxon>Rhabditida</taxon>
        <taxon>Tylenchina</taxon>
        <taxon>Panagrolaimomorpha</taxon>
        <taxon>Panagrolaimoidea</taxon>
        <taxon>Panagrolaimidae</taxon>
        <taxon>Panagrolaimus</taxon>
    </lineage>
</organism>
<name>A0A914R4R9_9BILA</name>
<evidence type="ECO:0000313" key="2">
    <source>
        <dbReference type="WBParaSite" id="PDA_v2.g6435.t1"/>
    </source>
</evidence>
<reference evidence="2" key="1">
    <citation type="submission" date="2022-11" db="UniProtKB">
        <authorList>
            <consortium name="WormBaseParasite"/>
        </authorList>
    </citation>
    <scope>IDENTIFICATION</scope>
</reference>
<dbReference type="AlphaFoldDB" id="A0A914R4R9"/>
<keyword evidence="1" id="KW-1185">Reference proteome</keyword>
<protein>
    <submittedName>
        <fullName evidence="2">Carrier domain-containing protein</fullName>
    </submittedName>
</protein>
<proteinExistence type="predicted"/>